<sequence length="273" mass="29749" precursor="true">MLKRVGALLGFACLAAVAQPTCALVPGWTQAGAPRTYTADNLFEYMDGNAEGYVLYNFREMRGVTCKKGGVTFVIDISDMSDADFSYGLFASNRDLRQPAYPAGMGGQIVPRRLIFAKGKYYVEIAADPEGDHTPALKLWAAALEKLVPGDNTPLPALAWFPTERQQSLRLVPESVLGLRILKRGYMAQYDTGKAFVVVEDSPDDAVATMQKLKTRFAESAPAKLADESFQATDKYLGRLFIFRKGRYIAGYALTDAATDALPLVTALAAKLP</sequence>
<dbReference type="AlphaFoldDB" id="Q02C18"/>
<dbReference type="STRING" id="234267.Acid_0386"/>
<protein>
    <submittedName>
        <fullName evidence="2">Uncharacterized protein</fullName>
    </submittedName>
</protein>
<name>Q02C18_SOLUE</name>
<evidence type="ECO:0000256" key="1">
    <source>
        <dbReference type="SAM" id="SignalP"/>
    </source>
</evidence>
<organism evidence="2">
    <name type="scientific">Solibacter usitatus (strain Ellin6076)</name>
    <dbReference type="NCBI Taxonomy" id="234267"/>
    <lineage>
        <taxon>Bacteria</taxon>
        <taxon>Pseudomonadati</taxon>
        <taxon>Acidobacteriota</taxon>
        <taxon>Terriglobia</taxon>
        <taxon>Bryobacterales</taxon>
        <taxon>Solibacteraceae</taxon>
        <taxon>Candidatus Solibacter</taxon>
    </lineage>
</organism>
<dbReference type="OrthoDB" id="128071at2"/>
<evidence type="ECO:0000313" key="2">
    <source>
        <dbReference type="EMBL" id="ABJ81398.1"/>
    </source>
</evidence>
<dbReference type="InterPro" id="IPR046534">
    <property type="entry name" value="DUF6599"/>
</dbReference>
<gene>
    <name evidence="2" type="ordered locus">Acid_0386</name>
</gene>
<keyword evidence="1" id="KW-0732">Signal</keyword>
<feature type="signal peptide" evidence="1">
    <location>
        <begin position="1"/>
        <end position="23"/>
    </location>
</feature>
<accession>Q02C18</accession>
<dbReference type="HOGENOM" id="CLU_1019028_0_0_0"/>
<proteinExistence type="predicted"/>
<dbReference type="EMBL" id="CP000473">
    <property type="protein sequence ID" value="ABJ81398.1"/>
    <property type="molecule type" value="Genomic_DNA"/>
</dbReference>
<dbReference type="Pfam" id="PF20244">
    <property type="entry name" value="DUF6599"/>
    <property type="match status" value="1"/>
</dbReference>
<feature type="chain" id="PRO_5004163417" evidence="1">
    <location>
        <begin position="24"/>
        <end position="273"/>
    </location>
</feature>
<dbReference type="KEGG" id="sus:Acid_0386"/>
<dbReference type="InParanoid" id="Q02C18"/>
<reference evidence="2" key="1">
    <citation type="submission" date="2006-10" db="EMBL/GenBank/DDBJ databases">
        <title>Complete sequence of Solibacter usitatus Ellin6076.</title>
        <authorList>
            <consortium name="US DOE Joint Genome Institute"/>
            <person name="Copeland A."/>
            <person name="Lucas S."/>
            <person name="Lapidus A."/>
            <person name="Barry K."/>
            <person name="Detter J.C."/>
            <person name="Glavina del Rio T."/>
            <person name="Hammon N."/>
            <person name="Israni S."/>
            <person name="Dalin E."/>
            <person name="Tice H."/>
            <person name="Pitluck S."/>
            <person name="Thompson L.S."/>
            <person name="Brettin T."/>
            <person name="Bruce D."/>
            <person name="Han C."/>
            <person name="Tapia R."/>
            <person name="Gilna P."/>
            <person name="Schmutz J."/>
            <person name="Larimer F."/>
            <person name="Land M."/>
            <person name="Hauser L."/>
            <person name="Kyrpides N."/>
            <person name="Mikhailova N."/>
            <person name="Janssen P.H."/>
            <person name="Kuske C.R."/>
            <person name="Richardson P."/>
        </authorList>
    </citation>
    <scope>NUCLEOTIDE SEQUENCE</scope>
    <source>
        <strain evidence="2">Ellin6076</strain>
    </source>
</reference>